<gene>
    <name evidence="2" type="ORF">AVDCRST_MAG15-1217</name>
</gene>
<name>A0A6J4P2W5_9RHOB</name>
<dbReference type="AlphaFoldDB" id="A0A6J4P2W5"/>
<feature type="compositionally biased region" description="Low complexity" evidence="1">
    <location>
        <begin position="1"/>
        <end position="12"/>
    </location>
</feature>
<dbReference type="EMBL" id="CADCUU010000161">
    <property type="protein sequence ID" value="CAA9403449.1"/>
    <property type="molecule type" value="Genomic_DNA"/>
</dbReference>
<sequence>VASQGGRAAVGHVARRAGHDAGGPAPAGYPALGRLPQGRRGGGGGGGPHLPRDGAGDLQPERGGVRELGGRGSHARGCGPPRDMGAEVSAAAGL</sequence>
<proteinExistence type="predicted"/>
<feature type="region of interest" description="Disordered" evidence="1">
    <location>
        <begin position="1"/>
        <end position="94"/>
    </location>
</feature>
<evidence type="ECO:0000313" key="2">
    <source>
        <dbReference type="EMBL" id="CAA9403449.1"/>
    </source>
</evidence>
<feature type="non-terminal residue" evidence="2">
    <location>
        <position position="1"/>
    </location>
</feature>
<protein>
    <submittedName>
        <fullName evidence="2">(AF072135) II.1 protein</fullName>
    </submittedName>
</protein>
<organism evidence="2">
    <name type="scientific">uncultured Rubellimicrobium sp</name>
    <dbReference type="NCBI Taxonomy" id="543078"/>
    <lineage>
        <taxon>Bacteria</taxon>
        <taxon>Pseudomonadati</taxon>
        <taxon>Pseudomonadota</taxon>
        <taxon>Alphaproteobacteria</taxon>
        <taxon>Rhodobacterales</taxon>
        <taxon>Roseobacteraceae</taxon>
        <taxon>Rubellimicrobium</taxon>
        <taxon>environmental samples</taxon>
    </lineage>
</organism>
<feature type="non-terminal residue" evidence="2">
    <location>
        <position position="94"/>
    </location>
</feature>
<reference evidence="2" key="1">
    <citation type="submission" date="2020-02" db="EMBL/GenBank/DDBJ databases">
        <authorList>
            <person name="Meier V. D."/>
        </authorList>
    </citation>
    <scope>NUCLEOTIDE SEQUENCE</scope>
    <source>
        <strain evidence="2">AVDCRST_MAG15</strain>
    </source>
</reference>
<feature type="compositionally biased region" description="Low complexity" evidence="1">
    <location>
        <begin position="22"/>
        <end position="38"/>
    </location>
</feature>
<accession>A0A6J4P2W5</accession>
<feature type="compositionally biased region" description="Basic and acidic residues" evidence="1">
    <location>
        <begin position="50"/>
        <end position="69"/>
    </location>
</feature>
<evidence type="ECO:0000256" key="1">
    <source>
        <dbReference type="SAM" id="MobiDB-lite"/>
    </source>
</evidence>
<feature type="compositionally biased region" description="Gly residues" evidence="1">
    <location>
        <begin position="39"/>
        <end position="48"/>
    </location>
</feature>